<reference evidence="1" key="1">
    <citation type="submission" date="2023-04" db="EMBL/GenBank/DDBJ databases">
        <title>The human skin virome in hidradenitis suppurativa patients.</title>
        <authorList>
            <person name="Jansen D."/>
        </authorList>
    </citation>
    <scope>NUCLEOTIDE SEQUENCE</scope>
    <source>
        <strain evidence="1">VC1_JansenPhageC</strain>
    </source>
</reference>
<name>A0AA49X3Z6_9VIRU</name>
<proteinExistence type="predicted"/>
<accession>A0AA49X3Z6</accession>
<dbReference type="EMBL" id="OQ890313">
    <property type="protein sequence ID" value="WLJ25618.1"/>
    <property type="molecule type" value="Genomic_DNA"/>
</dbReference>
<evidence type="ECO:0000313" key="1">
    <source>
        <dbReference type="EMBL" id="WLJ25618.1"/>
    </source>
</evidence>
<sequence>MALEKFHFEASDGTTLDVHYMMDKLSYKKMRKIRKDHLGDSEAQGDALLEAALDKDELNKVENLSMRDFNAFMSGWSESEDVELGESSK</sequence>
<organism evidence="1">
    <name type="scientific">Corynebacterium phage HS03</name>
    <dbReference type="NCBI Taxonomy" id="3056390"/>
    <lineage>
        <taxon>Viruses</taxon>
    </lineage>
</organism>
<protein>
    <submittedName>
        <fullName evidence="1">Uncharacterized protein</fullName>
    </submittedName>
</protein>